<feature type="region of interest" description="Disordered" evidence="1">
    <location>
        <begin position="301"/>
        <end position="320"/>
    </location>
</feature>
<dbReference type="Proteomes" id="UP000034196">
    <property type="component" value="Unassembled WGS sequence"/>
</dbReference>
<dbReference type="InterPro" id="IPR023393">
    <property type="entry name" value="START-like_dom_sf"/>
</dbReference>
<sequence>MLLEPCLAAERLDVFPGGDLLQVWELARGRVRAWRVTRRLDPVRRVVECERRPDPADPDVALPAAPGVCATPGPALTPPAPSDALASPLRGAPPARVSDAVPDRAVRAEEYAAGVVRSVWRVTEAGPDACVVRLERSGAECVGRGRCATALRREVRAAVRTVARAAVSWERWDELLVGWEEGVVLGGPPEVAYQVVAEAGAWPDAVSGAVRAEVAEPATGVQVAVTEWAGRPGDGGVGVFGSVRLAFAGAGRVVEKDVVRPAGLAASAGSWSLVPDAAGTRLVRWRGVLLDPDAVLRQPRAAADAAGAGPSQEPSVDARAAELGPPEAPLAVVRDEVRSWLSRADREVLALAEWRAGSVLRHVG</sequence>
<name>A0A1J4P096_9ACTN</name>
<protein>
    <submittedName>
        <fullName evidence="2">Uncharacterized protein</fullName>
    </submittedName>
</protein>
<evidence type="ECO:0000256" key="1">
    <source>
        <dbReference type="SAM" id="MobiDB-lite"/>
    </source>
</evidence>
<dbReference type="AlphaFoldDB" id="A0A1J4P096"/>
<dbReference type="Gene3D" id="3.30.530.20">
    <property type="match status" value="2"/>
</dbReference>
<evidence type="ECO:0000313" key="3">
    <source>
        <dbReference type="Proteomes" id="UP000034196"/>
    </source>
</evidence>
<dbReference type="EMBL" id="LAVA02000019">
    <property type="protein sequence ID" value="OIJ68016.1"/>
    <property type="molecule type" value="Genomic_DNA"/>
</dbReference>
<evidence type="ECO:0000313" key="2">
    <source>
        <dbReference type="EMBL" id="OIJ68016.1"/>
    </source>
</evidence>
<dbReference type="STRING" id="1428628.WN71_009395"/>
<reference evidence="2" key="1">
    <citation type="submission" date="2016-10" db="EMBL/GenBank/DDBJ databases">
        <title>Genome sequence of Streptomyces mangrovisoli MUSC 149.</title>
        <authorList>
            <person name="Lee L.-H."/>
            <person name="Ser H.-L."/>
        </authorList>
    </citation>
    <scope>NUCLEOTIDE SEQUENCE [LARGE SCALE GENOMIC DNA]</scope>
    <source>
        <strain evidence="2">MUSC 149</strain>
    </source>
</reference>
<proteinExistence type="predicted"/>
<keyword evidence="3" id="KW-1185">Reference proteome</keyword>
<dbReference type="SUPFAM" id="SSF55961">
    <property type="entry name" value="Bet v1-like"/>
    <property type="match status" value="1"/>
</dbReference>
<organism evidence="2 3">
    <name type="scientific">Streptomyces mangrovisoli</name>
    <dbReference type="NCBI Taxonomy" id="1428628"/>
    <lineage>
        <taxon>Bacteria</taxon>
        <taxon>Bacillati</taxon>
        <taxon>Actinomycetota</taxon>
        <taxon>Actinomycetes</taxon>
        <taxon>Kitasatosporales</taxon>
        <taxon>Streptomycetaceae</taxon>
        <taxon>Streptomyces</taxon>
    </lineage>
</organism>
<gene>
    <name evidence="2" type="ORF">WN71_009395</name>
</gene>
<comment type="caution">
    <text evidence="2">The sequence shown here is derived from an EMBL/GenBank/DDBJ whole genome shotgun (WGS) entry which is preliminary data.</text>
</comment>
<accession>A0A1J4P096</accession>